<dbReference type="Pfam" id="PF19174">
    <property type="entry name" value="DUF5856"/>
    <property type="match status" value="1"/>
</dbReference>
<organism evidence="1">
    <name type="scientific">viral metagenome</name>
    <dbReference type="NCBI Taxonomy" id="1070528"/>
    <lineage>
        <taxon>unclassified sequences</taxon>
        <taxon>metagenomes</taxon>
        <taxon>organismal metagenomes</taxon>
    </lineage>
</organism>
<dbReference type="InterPro" id="IPR043876">
    <property type="entry name" value="DUF5856"/>
</dbReference>
<dbReference type="EMBL" id="MN738822">
    <property type="protein sequence ID" value="QHT37912.1"/>
    <property type="molecule type" value="Genomic_DNA"/>
</dbReference>
<proteinExistence type="predicted"/>
<protein>
    <submittedName>
        <fullName evidence="1">Uncharacterized protein</fullName>
    </submittedName>
</protein>
<evidence type="ECO:0000313" key="1">
    <source>
        <dbReference type="EMBL" id="QHT37912.1"/>
    </source>
</evidence>
<reference evidence="1" key="1">
    <citation type="journal article" date="2020" name="Nature">
        <title>Giant virus diversity and host interactions through global metagenomics.</title>
        <authorList>
            <person name="Schulz F."/>
            <person name="Roux S."/>
            <person name="Paez-Espino D."/>
            <person name="Jungbluth S."/>
            <person name="Walsh D.A."/>
            <person name="Denef V.J."/>
            <person name="McMahon K.D."/>
            <person name="Konstantinidis K.T."/>
            <person name="Eloe-Fadrosh E.A."/>
            <person name="Kyrpides N.C."/>
            <person name="Woyke T."/>
        </authorList>
    </citation>
    <scope>NUCLEOTIDE SEQUENCE</scope>
    <source>
        <strain evidence="1">GVMAG-S-ERX556049-19</strain>
    </source>
</reference>
<accession>A0A6C0F9N1</accession>
<sequence>MNKKDTSTKKNKSTYRKTIKKTEKDYKAHITKVFLELLNMIKLYHWKTRSFAHHEATDKLYESLSKHTDEFIEVLIGKYSKRIHLVSKKSKLIDVKDSEEFKSRLHDYIDFLNNLDKVFPAKKNRDILSIRDQIIIDINQFLYLMTFDE</sequence>
<dbReference type="AlphaFoldDB" id="A0A6C0F9N1"/>
<name>A0A6C0F9N1_9ZZZZ</name>